<organism evidence="13 14">
    <name type="scientific">Geodia barretti</name>
    <name type="common">Barrett's horny sponge</name>
    <dbReference type="NCBI Taxonomy" id="519541"/>
    <lineage>
        <taxon>Eukaryota</taxon>
        <taxon>Metazoa</taxon>
        <taxon>Porifera</taxon>
        <taxon>Demospongiae</taxon>
        <taxon>Heteroscleromorpha</taxon>
        <taxon>Tetractinellida</taxon>
        <taxon>Astrophorina</taxon>
        <taxon>Geodiidae</taxon>
        <taxon>Geodia</taxon>
    </lineage>
</organism>
<dbReference type="SUPFAM" id="SSF54211">
    <property type="entry name" value="Ribosomal protein S5 domain 2-like"/>
    <property type="match status" value="1"/>
</dbReference>
<evidence type="ECO:0000256" key="2">
    <source>
        <dbReference type="ARBA" id="ARBA00008945"/>
    </source>
</evidence>
<evidence type="ECO:0000256" key="9">
    <source>
        <dbReference type="PROSITE-ProRule" id="PRU00268"/>
    </source>
</evidence>
<dbReference type="FunFam" id="3.30.230.10:FF:000002">
    <property type="entry name" value="30S ribosomal protein S5"/>
    <property type="match status" value="1"/>
</dbReference>
<dbReference type="EMBL" id="CASHTH010004203">
    <property type="protein sequence ID" value="CAI8054646.1"/>
    <property type="molecule type" value="Genomic_DNA"/>
</dbReference>
<keyword evidence="4" id="KW-0694">RNA-binding</keyword>
<keyword evidence="5 9" id="KW-0689">Ribosomal protein</keyword>
<evidence type="ECO:0000256" key="3">
    <source>
        <dbReference type="ARBA" id="ARBA00022730"/>
    </source>
</evidence>
<evidence type="ECO:0000256" key="11">
    <source>
        <dbReference type="SAM" id="MobiDB-lite"/>
    </source>
</evidence>
<evidence type="ECO:0000256" key="7">
    <source>
        <dbReference type="ARBA" id="ARBA00025844"/>
    </source>
</evidence>
<dbReference type="InterPro" id="IPR013810">
    <property type="entry name" value="Ribosomal_uS5_N"/>
</dbReference>
<dbReference type="AlphaFoldDB" id="A0AA35TVU2"/>
<feature type="region of interest" description="Disordered" evidence="11">
    <location>
        <begin position="1"/>
        <end position="28"/>
    </location>
</feature>
<evidence type="ECO:0000313" key="13">
    <source>
        <dbReference type="EMBL" id="CAI8054646.1"/>
    </source>
</evidence>
<proteinExistence type="inferred from homology"/>
<dbReference type="GO" id="GO:0005737">
    <property type="term" value="C:cytoplasm"/>
    <property type="evidence" value="ECO:0007669"/>
    <property type="project" value="UniProtKB-ARBA"/>
</dbReference>
<evidence type="ECO:0000256" key="10">
    <source>
        <dbReference type="RuleBase" id="RU003823"/>
    </source>
</evidence>
<keyword evidence="14" id="KW-1185">Reference proteome</keyword>
<feature type="non-terminal residue" evidence="13">
    <location>
        <position position="207"/>
    </location>
</feature>
<evidence type="ECO:0000256" key="1">
    <source>
        <dbReference type="ARBA" id="ARBA00002524"/>
    </source>
</evidence>
<dbReference type="Pfam" id="PF03719">
    <property type="entry name" value="Ribosomal_S5_C"/>
    <property type="match status" value="1"/>
</dbReference>
<dbReference type="SUPFAM" id="SSF54768">
    <property type="entry name" value="dsRNA-binding domain-like"/>
    <property type="match status" value="1"/>
</dbReference>
<evidence type="ECO:0000313" key="14">
    <source>
        <dbReference type="Proteomes" id="UP001174909"/>
    </source>
</evidence>
<comment type="similarity">
    <text evidence="2 10">Belongs to the universal ribosomal protein uS5 family.</text>
</comment>
<dbReference type="Proteomes" id="UP001174909">
    <property type="component" value="Unassembled WGS sequence"/>
</dbReference>
<accession>A0AA35TVU2</accession>
<reference evidence="13" key="1">
    <citation type="submission" date="2023-03" db="EMBL/GenBank/DDBJ databases">
        <authorList>
            <person name="Steffen K."/>
            <person name="Cardenas P."/>
        </authorList>
    </citation>
    <scope>NUCLEOTIDE SEQUENCE</scope>
</reference>
<dbReference type="GO" id="GO:0003735">
    <property type="term" value="F:structural constituent of ribosome"/>
    <property type="evidence" value="ECO:0007669"/>
    <property type="project" value="UniProtKB-UniRule"/>
</dbReference>
<dbReference type="GO" id="GO:0015935">
    <property type="term" value="C:small ribosomal subunit"/>
    <property type="evidence" value="ECO:0007669"/>
    <property type="project" value="InterPro"/>
</dbReference>
<dbReference type="InterPro" id="IPR000851">
    <property type="entry name" value="Ribosomal_uS5"/>
</dbReference>
<gene>
    <name evidence="13" type="ORF">GBAR_LOCUS29810</name>
</gene>
<dbReference type="Gene3D" id="3.30.160.20">
    <property type="match status" value="1"/>
</dbReference>
<keyword evidence="6 9" id="KW-0687">Ribonucleoprotein</keyword>
<evidence type="ECO:0000256" key="5">
    <source>
        <dbReference type="ARBA" id="ARBA00022980"/>
    </source>
</evidence>
<dbReference type="PANTHER" id="PTHR48277:SF1">
    <property type="entry name" value="MITOCHONDRIAL RIBOSOMAL PROTEIN S5"/>
    <property type="match status" value="1"/>
</dbReference>
<dbReference type="GO" id="GO:0019843">
    <property type="term" value="F:rRNA binding"/>
    <property type="evidence" value="ECO:0007669"/>
    <property type="project" value="UniProtKB-KW"/>
</dbReference>
<dbReference type="PANTHER" id="PTHR48277">
    <property type="entry name" value="MITOCHONDRIAL RIBOSOMAL PROTEIN S5"/>
    <property type="match status" value="1"/>
</dbReference>
<dbReference type="NCBIfam" id="TIGR01021">
    <property type="entry name" value="rpsE_bact"/>
    <property type="match status" value="1"/>
</dbReference>
<evidence type="ECO:0000259" key="12">
    <source>
        <dbReference type="PROSITE" id="PS50881"/>
    </source>
</evidence>
<evidence type="ECO:0000256" key="8">
    <source>
        <dbReference type="ARBA" id="ARBA00035156"/>
    </source>
</evidence>
<comment type="function">
    <text evidence="1">With S4 and S12 plays an important role in translational accuracy.</text>
</comment>
<dbReference type="InterPro" id="IPR005712">
    <property type="entry name" value="Ribosomal_uS5_bac-type"/>
</dbReference>
<keyword evidence="3" id="KW-0699">rRNA-binding</keyword>
<evidence type="ECO:0000256" key="6">
    <source>
        <dbReference type="ARBA" id="ARBA00023274"/>
    </source>
</evidence>
<dbReference type="Gene3D" id="3.30.230.10">
    <property type="match status" value="1"/>
</dbReference>
<dbReference type="InterPro" id="IPR020568">
    <property type="entry name" value="Ribosomal_Su5_D2-typ_SF"/>
</dbReference>
<dbReference type="PROSITE" id="PS50881">
    <property type="entry name" value="S5_DSRBD"/>
    <property type="match status" value="1"/>
</dbReference>
<name>A0AA35TVU2_GEOBA</name>
<dbReference type="GO" id="GO:0006412">
    <property type="term" value="P:translation"/>
    <property type="evidence" value="ECO:0007669"/>
    <property type="project" value="InterPro"/>
</dbReference>
<evidence type="ECO:0000256" key="4">
    <source>
        <dbReference type="ARBA" id="ARBA00022884"/>
    </source>
</evidence>
<sequence length="207" mass="21963">QPRPGGEGQRKRRRQGQGLRGGSGRSSQRGRIGLLMVYGFDQRNREDQSDGQLTERVVKIRRVTKVVKGGRRRGFSVMVVVGDGEGRVGIGLGKADAVPDAVRKGVSIAKKNLITVSLKNTTIPHEVLANHCASSVLLKPAPSGTGVIAGGAVRAVVELAGIRDILTKSLGSGNPINVVRATLAGLEQLKDPVEEVAKRKGVRREQG</sequence>
<feature type="domain" description="S5 DRBM" evidence="12">
    <location>
        <begin position="53"/>
        <end position="116"/>
    </location>
</feature>
<comment type="subunit">
    <text evidence="7">Part of the 30S ribosomal subunit. Contacts protein S4.</text>
</comment>
<dbReference type="HAMAP" id="MF_01307_B">
    <property type="entry name" value="Ribosomal_uS5_B"/>
    <property type="match status" value="1"/>
</dbReference>
<protein>
    <recommendedName>
        <fullName evidence="8">Small ribosomal subunit protein uS5c</fullName>
    </recommendedName>
</protein>
<dbReference type="InterPro" id="IPR014721">
    <property type="entry name" value="Ribsml_uS5_D2-typ_fold_subgr"/>
</dbReference>
<dbReference type="Pfam" id="PF00333">
    <property type="entry name" value="Ribosomal_S5"/>
    <property type="match status" value="1"/>
</dbReference>
<comment type="caution">
    <text evidence="13">The sequence shown here is derived from an EMBL/GenBank/DDBJ whole genome shotgun (WGS) entry which is preliminary data.</text>
</comment>
<dbReference type="InterPro" id="IPR005324">
    <property type="entry name" value="Ribosomal_uS5_C"/>
</dbReference>